<feature type="compositionally biased region" description="Basic and acidic residues" evidence="1">
    <location>
        <begin position="73"/>
        <end position="96"/>
    </location>
</feature>
<feature type="compositionally biased region" description="Low complexity" evidence="1">
    <location>
        <begin position="1"/>
        <end position="20"/>
    </location>
</feature>
<feature type="compositionally biased region" description="Basic and acidic residues" evidence="1">
    <location>
        <begin position="122"/>
        <end position="133"/>
    </location>
</feature>
<evidence type="ECO:0000313" key="3">
    <source>
        <dbReference type="Proteomes" id="UP000011761"/>
    </source>
</evidence>
<proteinExistence type="predicted"/>
<evidence type="ECO:0000313" key="2">
    <source>
        <dbReference type="EMBL" id="EMC94909.1"/>
    </source>
</evidence>
<dbReference type="OMA" id="YEKLSWF"/>
<protein>
    <submittedName>
        <fullName evidence="2">Uncharacterized protein</fullName>
    </submittedName>
</protein>
<feature type="region of interest" description="Disordered" evidence="1">
    <location>
        <begin position="70"/>
        <end position="159"/>
    </location>
</feature>
<dbReference type="AlphaFoldDB" id="M2N759"/>
<dbReference type="EMBL" id="KB445557">
    <property type="protein sequence ID" value="EMC94909.1"/>
    <property type="molecule type" value="Genomic_DNA"/>
</dbReference>
<dbReference type="Proteomes" id="UP000011761">
    <property type="component" value="Unassembled WGS sequence"/>
</dbReference>
<accession>M2N759</accession>
<feature type="compositionally biased region" description="Polar residues" evidence="1">
    <location>
        <begin position="100"/>
        <end position="109"/>
    </location>
</feature>
<dbReference type="HOGENOM" id="CLU_1660409_0_0_1"/>
<sequence>MQRTTASSSRTSTGTLSRLSPESFDSLYRRNQAAEILQSYEKLSWFSFHRCESLVQTRLHFQNLAAGFTPEDEATRVRWKEDFTPHPPKPGEDGRKGKSRVSSTSNAAGPSTAIADASGSRGDSKGKGYERSHSGAYGGASAASSHSSKKRKSGGGGSG</sequence>
<dbReference type="eggNOG" id="ENOG502RGHA">
    <property type="taxonomic scope" value="Eukaryota"/>
</dbReference>
<feature type="region of interest" description="Disordered" evidence="1">
    <location>
        <begin position="1"/>
        <end position="24"/>
    </location>
</feature>
<organism evidence="2 3">
    <name type="scientific">Baudoinia panamericana (strain UAMH 10762)</name>
    <name type="common">Angels' share fungus</name>
    <name type="synonym">Baudoinia compniacensis (strain UAMH 10762)</name>
    <dbReference type="NCBI Taxonomy" id="717646"/>
    <lineage>
        <taxon>Eukaryota</taxon>
        <taxon>Fungi</taxon>
        <taxon>Dikarya</taxon>
        <taxon>Ascomycota</taxon>
        <taxon>Pezizomycotina</taxon>
        <taxon>Dothideomycetes</taxon>
        <taxon>Dothideomycetidae</taxon>
        <taxon>Mycosphaerellales</taxon>
        <taxon>Teratosphaeriaceae</taxon>
        <taxon>Baudoinia</taxon>
    </lineage>
</organism>
<reference evidence="2 3" key="1">
    <citation type="journal article" date="2012" name="PLoS Pathog.">
        <title>Diverse lifestyles and strategies of plant pathogenesis encoded in the genomes of eighteen Dothideomycetes fungi.</title>
        <authorList>
            <person name="Ohm R.A."/>
            <person name="Feau N."/>
            <person name="Henrissat B."/>
            <person name="Schoch C.L."/>
            <person name="Horwitz B.A."/>
            <person name="Barry K.W."/>
            <person name="Condon B.J."/>
            <person name="Copeland A.C."/>
            <person name="Dhillon B."/>
            <person name="Glaser F."/>
            <person name="Hesse C.N."/>
            <person name="Kosti I."/>
            <person name="LaButti K."/>
            <person name="Lindquist E.A."/>
            <person name="Lucas S."/>
            <person name="Salamov A.A."/>
            <person name="Bradshaw R.E."/>
            <person name="Ciuffetti L."/>
            <person name="Hamelin R.C."/>
            <person name="Kema G.H.J."/>
            <person name="Lawrence C."/>
            <person name="Scott J.A."/>
            <person name="Spatafora J.W."/>
            <person name="Turgeon B.G."/>
            <person name="de Wit P.J.G.M."/>
            <person name="Zhong S."/>
            <person name="Goodwin S.B."/>
            <person name="Grigoriev I.V."/>
        </authorList>
    </citation>
    <scope>NUCLEOTIDE SEQUENCE [LARGE SCALE GENOMIC DNA]</scope>
    <source>
        <strain evidence="2 3">UAMH 10762</strain>
    </source>
</reference>
<dbReference type="OrthoDB" id="5372011at2759"/>
<dbReference type="RefSeq" id="XP_007677365.1">
    <property type="nucleotide sequence ID" value="XM_007679175.1"/>
</dbReference>
<dbReference type="KEGG" id="bcom:BAUCODRAFT_34912"/>
<gene>
    <name evidence="2" type="ORF">BAUCODRAFT_34912</name>
</gene>
<name>M2N759_BAUPA</name>
<dbReference type="GeneID" id="19112558"/>
<keyword evidence="3" id="KW-1185">Reference proteome</keyword>
<evidence type="ECO:0000256" key="1">
    <source>
        <dbReference type="SAM" id="MobiDB-lite"/>
    </source>
</evidence>